<feature type="non-terminal residue" evidence="8">
    <location>
        <position position="255"/>
    </location>
</feature>
<dbReference type="InterPro" id="IPR050422">
    <property type="entry name" value="X-Pro_aminopeptidase_P"/>
</dbReference>
<dbReference type="AlphaFoldDB" id="A0A9Q0RYQ4"/>
<name>A0A9Q0RYQ4_9DIPT</name>
<evidence type="ECO:0000256" key="1">
    <source>
        <dbReference type="ARBA" id="ARBA00001936"/>
    </source>
</evidence>
<dbReference type="Gene3D" id="3.90.230.10">
    <property type="entry name" value="Creatinase/methionine aminopeptidase superfamily"/>
    <property type="match status" value="1"/>
</dbReference>
<dbReference type="InterPro" id="IPR033740">
    <property type="entry name" value="Pept_M24B"/>
</dbReference>
<keyword evidence="9" id="KW-1185">Reference proteome</keyword>
<evidence type="ECO:0000313" key="8">
    <source>
        <dbReference type="EMBL" id="KAJ6637198.1"/>
    </source>
</evidence>
<dbReference type="GO" id="GO:0005737">
    <property type="term" value="C:cytoplasm"/>
    <property type="evidence" value="ECO:0007669"/>
    <property type="project" value="UniProtKB-ARBA"/>
</dbReference>
<dbReference type="InterPro" id="IPR036005">
    <property type="entry name" value="Creatinase/aminopeptidase-like"/>
</dbReference>
<evidence type="ECO:0000256" key="3">
    <source>
        <dbReference type="ARBA" id="ARBA00022723"/>
    </source>
</evidence>
<accession>A0A9Q0RYQ4</accession>
<proteinExistence type="inferred from homology"/>
<gene>
    <name evidence="8" type="primary">Xpnpep1_1</name>
    <name evidence="8" type="ORF">Bhyg_09926</name>
</gene>
<comment type="cofactor">
    <cofactor evidence="1">
        <name>Mn(2+)</name>
        <dbReference type="ChEBI" id="CHEBI:29035"/>
    </cofactor>
</comment>
<evidence type="ECO:0000313" key="9">
    <source>
        <dbReference type="Proteomes" id="UP001151699"/>
    </source>
</evidence>
<evidence type="ECO:0000256" key="5">
    <source>
        <dbReference type="ARBA" id="ARBA00023211"/>
    </source>
</evidence>
<evidence type="ECO:0000256" key="4">
    <source>
        <dbReference type="ARBA" id="ARBA00022801"/>
    </source>
</evidence>
<organism evidence="8 9">
    <name type="scientific">Pseudolycoriella hygida</name>
    <dbReference type="NCBI Taxonomy" id="35572"/>
    <lineage>
        <taxon>Eukaryota</taxon>
        <taxon>Metazoa</taxon>
        <taxon>Ecdysozoa</taxon>
        <taxon>Arthropoda</taxon>
        <taxon>Hexapoda</taxon>
        <taxon>Insecta</taxon>
        <taxon>Pterygota</taxon>
        <taxon>Neoptera</taxon>
        <taxon>Endopterygota</taxon>
        <taxon>Diptera</taxon>
        <taxon>Nematocera</taxon>
        <taxon>Sciaroidea</taxon>
        <taxon>Sciaridae</taxon>
        <taxon>Pseudolycoriella</taxon>
    </lineage>
</organism>
<dbReference type="OrthoDB" id="9995434at2759"/>
<evidence type="ECO:0000259" key="7">
    <source>
        <dbReference type="Pfam" id="PF16188"/>
    </source>
</evidence>
<reference evidence="8" key="1">
    <citation type="submission" date="2022-07" db="EMBL/GenBank/DDBJ databases">
        <authorList>
            <person name="Trinca V."/>
            <person name="Uliana J.V.C."/>
            <person name="Torres T.T."/>
            <person name="Ward R.J."/>
            <person name="Monesi N."/>
        </authorList>
    </citation>
    <scope>NUCLEOTIDE SEQUENCE</scope>
    <source>
        <strain evidence="8">HSMRA1968</strain>
        <tissue evidence="8">Whole embryos</tissue>
    </source>
</reference>
<evidence type="ECO:0000259" key="6">
    <source>
        <dbReference type="Pfam" id="PF00557"/>
    </source>
</evidence>
<dbReference type="EMBL" id="WJQU01000003">
    <property type="protein sequence ID" value="KAJ6637198.1"/>
    <property type="molecule type" value="Genomic_DNA"/>
</dbReference>
<dbReference type="Pfam" id="PF16188">
    <property type="entry name" value="Peptidase_M24_C"/>
    <property type="match status" value="1"/>
</dbReference>
<dbReference type="PANTHER" id="PTHR43763:SF6">
    <property type="entry name" value="XAA-PRO AMINOPEPTIDASE 1"/>
    <property type="match status" value="1"/>
</dbReference>
<keyword evidence="5" id="KW-0464">Manganese</keyword>
<dbReference type="PANTHER" id="PTHR43763">
    <property type="entry name" value="XAA-PRO AMINOPEPTIDASE 1"/>
    <property type="match status" value="1"/>
</dbReference>
<dbReference type="CDD" id="cd01085">
    <property type="entry name" value="APP"/>
    <property type="match status" value="1"/>
</dbReference>
<dbReference type="SUPFAM" id="SSF55920">
    <property type="entry name" value="Creatinase/aminopeptidase"/>
    <property type="match status" value="1"/>
</dbReference>
<evidence type="ECO:0000256" key="2">
    <source>
        <dbReference type="ARBA" id="ARBA00008766"/>
    </source>
</evidence>
<dbReference type="GO" id="GO:0070006">
    <property type="term" value="F:metalloaminopeptidase activity"/>
    <property type="evidence" value="ECO:0007669"/>
    <property type="project" value="InterPro"/>
</dbReference>
<comment type="caution">
    <text evidence="8">The sequence shown here is derived from an EMBL/GenBank/DDBJ whole genome shotgun (WGS) entry which is preliminary data.</text>
</comment>
<sequence>TQANYVSQSFKTISASGPNAAIIHYFPTAETNRALSINETFLLDSGSHYLDGTTDITRTLHFGDPNDRQMECYTRVLKGHIAVATAKFPYKTKGHVLDSFARAHLWNVGLDYGHGTGHGIGAYLNVGEGPHSAAVKHNVDDPGLRANMFMSNEPGYYEKDEFGIRLENIVRVVDSPKFAGFLELDTISFVPFQRKLIETNLLTKTEVEWLNDYHAKCALLVGNYIMNPDNKYENVGKVMNWLEEQTTPITFTCDT</sequence>
<keyword evidence="3" id="KW-0479">Metal-binding</keyword>
<keyword evidence="8" id="KW-0645">Protease</keyword>
<dbReference type="FunFam" id="3.90.230.10:FF:000007">
    <property type="entry name" value="Xaa-Pro aminopeptidase P"/>
    <property type="match status" value="1"/>
</dbReference>
<dbReference type="Proteomes" id="UP001151699">
    <property type="component" value="Chromosome X"/>
</dbReference>
<feature type="domain" description="Peptidase M24" evidence="6">
    <location>
        <begin position="4"/>
        <end position="172"/>
    </location>
</feature>
<keyword evidence="8" id="KW-0031">Aminopeptidase</keyword>
<keyword evidence="4" id="KW-0378">Hydrolase</keyword>
<dbReference type="GO" id="GO:0046872">
    <property type="term" value="F:metal ion binding"/>
    <property type="evidence" value="ECO:0007669"/>
    <property type="project" value="UniProtKB-KW"/>
</dbReference>
<dbReference type="InterPro" id="IPR000994">
    <property type="entry name" value="Pept_M24"/>
</dbReference>
<feature type="domain" description="Peptidase M24 C-terminal" evidence="7">
    <location>
        <begin position="180"/>
        <end position="249"/>
    </location>
</feature>
<comment type="similarity">
    <text evidence="2">Belongs to the peptidase M24B family.</text>
</comment>
<protein>
    <submittedName>
        <fullName evidence="8">Xaa-Pro aminopeptidase 1</fullName>
    </submittedName>
</protein>
<dbReference type="Pfam" id="PF00557">
    <property type="entry name" value="Peptidase_M24"/>
    <property type="match status" value="1"/>
</dbReference>
<dbReference type="InterPro" id="IPR032416">
    <property type="entry name" value="Peptidase_M24_C"/>
</dbReference>